<evidence type="ECO:0000313" key="2">
    <source>
        <dbReference type="EMBL" id="GLW71155.1"/>
    </source>
</evidence>
<dbReference type="Proteomes" id="UP001165041">
    <property type="component" value="Unassembled WGS sequence"/>
</dbReference>
<proteinExistence type="predicted"/>
<accession>A0A9W6Q762</accession>
<name>A0A9W6Q762_9ACTN</name>
<feature type="region of interest" description="Disordered" evidence="1">
    <location>
        <begin position="1"/>
        <end position="43"/>
    </location>
</feature>
<feature type="region of interest" description="Disordered" evidence="1">
    <location>
        <begin position="83"/>
        <end position="112"/>
    </location>
</feature>
<evidence type="ECO:0000313" key="3">
    <source>
        <dbReference type="Proteomes" id="UP001165041"/>
    </source>
</evidence>
<sequence>MVHGDLSSRGGRTAGRTDTVAADRNAGRVTGPAAGDRPGRIRRTRWQAVRRSNRPDCLADGDILGRRRTTEQWPPELRTVVAGLAAEPPRPAPARTAEPPLRAPPDTPPHRS</sequence>
<reference evidence="2" key="1">
    <citation type="submission" date="2023-02" db="EMBL/GenBank/DDBJ databases">
        <title>Kitasatospora phosalacinea NBRC 14627.</title>
        <authorList>
            <person name="Ichikawa N."/>
            <person name="Sato H."/>
            <person name="Tonouchi N."/>
        </authorList>
    </citation>
    <scope>NUCLEOTIDE SEQUENCE</scope>
    <source>
        <strain evidence="2">NBRC 14627</strain>
    </source>
</reference>
<evidence type="ECO:0000256" key="1">
    <source>
        <dbReference type="SAM" id="MobiDB-lite"/>
    </source>
</evidence>
<dbReference type="EMBL" id="BSSA01000010">
    <property type="protein sequence ID" value="GLW71155.1"/>
    <property type="molecule type" value="Genomic_DNA"/>
</dbReference>
<feature type="compositionally biased region" description="Pro residues" evidence="1">
    <location>
        <begin position="101"/>
        <end position="112"/>
    </location>
</feature>
<dbReference type="AlphaFoldDB" id="A0A9W6Q762"/>
<protein>
    <submittedName>
        <fullName evidence="2">Uncharacterized protein</fullName>
    </submittedName>
</protein>
<gene>
    <name evidence="2" type="ORF">Kpho02_34540</name>
</gene>
<organism evidence="2 3">
    <name type="scientific">Kitasatospora phosalacinea</name>
    <dbReference type="NCBI Taxonomy" id="2065"/>
    <lineage>
        <taxon>Bacteria</taxon>
        <taxon>Bacillati</taxon>
        <taxon>Actinomycetota</taxon>
        <taxon>Actinomycetes</taxon>
        <taxon>Kitasatosporales</taxon>
        <taxon>Streptomycetaceae</taxon>
        <taxon>Kitasatospora</taxon>
    </lineage>
</organism>
<comment type="caution">
    <text evidence="2">The sequence shown here is derived from an EMBL/GenBank/DDBJ whole genome shotgun (WGS) entry which is preliminary data.</text>
</comment>